<organism evidence="2 3">
    <name type="scientific">Allocatelliglobosispora scoriae</name>
    <dbReference type="NCBI Taxonomy" id="643052"/>
    <lineage>
        <taxon>Bacteria</taxon>
        <taxon>Bacillati</taxon>
        <taxon>Actinomycetota</taxon>
        <taxon>Actinomycetes</taxon>
        <taxon>Micromonosporales</taxon>
        <taxon>Micromonosporaceae</taxon>
        <taxon>Allocatelliglobosispora</taxon>
    </lineage>
</organism>
<dbReference type="Proteomes" id="UP000587527">
    <property type="component" value="Unassembled WGS sequence"/>
</dbReference>
<comment type="caution">
    <text evidence="2">The sequence shown here is derived from an EMBL/GenBank/DDBJ whole genome shotgun (WGS) entry which is preliminary data.</text>
</comment>
<sequence>MRIRYRAAGMSALAAALVVGLLAGPAGAEGDKPGDNDDPTAGSNAAREIMAAQLPLVDAAQRFTELDKDGQLGGVELVVKKKTLNLWWKGDPPAEIRAEIERQQAEHGIQIKLATSAYSQRELVEITHGLVDRFPKGLTRIGPKVDGSGLTAAVLDGYELDRELVPVPVEVVHEPVLTPTSRGNDSAPWWAGGVTRGAFPNAGTCSTGFAIARYFLWWETTRGILTAEHCGFGGGLGFNDGAGQRIGQAEPAPARRLSDSLFITTNSGARTFDGGVGVGEFSKPVVGAVGNFPGQFVCTSGAATGVHCNIRTDLINQLVLNGGFFFVESVAIATQINGVVATGVGDSGGPVFTLAADPSKVRAAGMMTGALNPVPCQIGGQTGCFNRVAFVDLGFVLIAQQASLLTS</sequence>
<dbReference type="SUPFAM" id="SSF50494">
    <property type="entry name" value="Trypsin-like serine proteases"/>
    <property type="match status" value="1"/>
</dbReference>
<proteinExistence type="predicted"/>
<name>A0A841BU98_9ACTN</name>
<feature type="signal peptide" evidence="1">
    <location>
        <begin position="1"/>
        <end position="28"/>
    </location>
</feature>
<keyword evidence="3" id="KW-1185">Reference proteome</keyword>
<reference evidence="2 3" key="1">
    <citation type="submission" date="2020-08" db="EMBL/GenBank/DDBJ databases">
        <title>Sequencing the genomes of 1000 actinobacteria strains.</title>
        <authorList>
            <person name="Klenk H.-P."/>
        </authorList>
    </citation>
    <scope>NUCLEOTIDE SEQUENCE [LARGE SCALE GENOMIC DNA]</scope>
    <source>
        <strain evidence="2 3">DSM 45362</strain>
    </source>
</reference>
<evidence type="ECO:0000313" key="2">
    <source>
        <dbReference type="EMBL" id="MBB5872677.1"/>
    </source>
</evidence>
<dbReference type="InterPro" id="IPR043504">
    <property type="entry name" value="Peptidase_S1_PA_chymotrypsin"/>
</dbReference>
<dbReference type="RefSeq" id="WP_184842686.1">
    <property type="nucleotide sequence ID" value="NZ_JACHMN010000003.1"/>
</dbReference>
<dbReference type="InterPro" id="IPR033116">
    <property type="entry name" value="TRYPSIN_SER"/>
</dbReference>
<evidence type="ECO:0008006" key="4">
    <source>
        <dbReference type="Google" id="ProtNLM"/>
    </source>
</evidence>
<dbReference type="AlphaFoldDB" id="A0A841BU98"/>
<protein>
    <recommendedName>
        <fullName evidence="4">Protease</fullName>
    </recommendedName>
</protein>
<dbReference type="Gene3D" id="2.40.10.10">
    <property type="entry name" value="Trypsin-like serine proteases"/>
    <property type="match status" value="2"/>
</dbReference>
<feature type="chain" id="PRO_5032825095" description="Protease" evidence="1">
    <location>
        <begin position="29"/>
        <end position="407"/>
    </location>
</feature>
<keyword evidence="1" id="KW-0732">Signal</keyword>
<dbReference type="EMBL" id="JACHMN010000003">
    <property type="protein sequence ID" value="MBB5872677.1"/>
    <property type="molecule type" value="Genomic_DNA"/>
</dbReference>
<dbReference type="PROSITE" id="PS00135">
    <property type="entry name" value="TRYPSIN_SER"/>
    <property type="match status" value="1"/>
</dbReference>
<evidence type="ECO:0000313" key="3">
    <source>
        <dbReference type="Proteomes" id="UP000587527"/>
    </source>
</evidence>
<accession>A0A841BU98</accession>
<gene>
    <name evidence="2" type="ORF">F4553_006111</name>
</gene>
<dbReference type="InterPro" id="IPR009003">
    <property type="entry name" value="Peptidase_S1_PA"/>
</dbReference>
<evidence type="ECO:0000256" key="1">
    <source>
        <dbReference type="SAM" id="SignalP"/>
    </source>
</evidence>